<evidence type="ECO:0000313" key="2">
    <source>
        <dbReference type="EMBL" id="NDO38010.1"/>
    </source>
</evidence>
<evidence type="ECO:0000313" key="3">
    <source>
        <dbReference type="Proteomes" id="UP000462501"/>
    </source>
</evidence>
<dbReference type="Proteomes" id="UP000462501">
    <property type="component" value="Unassembled WGS sequence"/>
</dbReference>
<dbReference type="InterPro" id="IPR036388">
    <property type="entry name" value="WH-like_DNA-bd_sf"/>
</dbReference>
<dbReference type="SMART" id="SM00347">
    <property type="entry name" value="HTH_MARR"/>
    <property type="match status" value="1"/>
</dbReference>
<dbReference type="PANTHER" id="PTHR33164">
    <property type="entry name" value="TRANSCRIPTIONAL REGULATOR, MARR FAMILY"/>
    <property type="match status" value="1"/>
</dbReference>
<gene>
    <name evidence="2" type="ORF">FMM72_01920</name>
</gene>
<evidence type="ECO:0000259" key="1">
    <source>
        <dbReference type="PROSITE" id="PS50995"/>
    </source>
</evidence>
<dbReference type="GO" id="GO:0003700">
    <property type="term" value="F:DNA-binding transcription factor activity"/>
    <property type="evidence" value="ECO:0007669"/>
    <property type="project" value="InterPro"/>
</dbReference>
<dbReference type="AlphaFoldDB" id="A0A845SU91"/>
<organism evidence="2 3">
    <name type="scientific">Anaerotruncus colihominis</name>
    <dbReference type="NCBI Taxonomy" id="169435"/>
    <lineage>
        <taxon>Bacteria</taxon>
        <taxon>Bacillati</taxon>
        <taxon>Bacillota</taxon>
        <taxon>Clostridia</taxon>
        <taxon>Eubacteriales</taxon>
        <taxon>Oscillospiraceae</taxon>
        <taxon>Anaerotruncus</taxon>
    </lineage>
</organism>
<name>A0A845SU91_9FIRM</name>
<dbReference type="PROSITE" id="PS50995">
    <property type="entry name" value="HTH_MARR_2"/>
    <property type="match status" value="1"/>
</dbReference>
<sequence length="178" mass="19773">MSAETMTACWRKRAVIINCIPANTHWNKEGAAMHQDCDVWEALRTLDFVRRRALKPRLLALGLTLGEGQPRILNSLLSRSAPMTQRELADACWLDTATLSRTLDRMQAAGLLRRMPDEESRRSYRIVLTEAGREKAAQVRAAFEEADARMLHGFTAAESAALADSLRRAAENLAGGPL</sequence>
<dbReference type="InterPro" id="IPR036390">
    <property type="entry name" value="WH_DNA-bd_sf"/>
</dbReference>
<dbReference type="InterPro" id="IPR000835">
    <property type="entry name" value="HTH_MarR-typ"/>
</dbReference>
<dbReference type="EMBL" id="VIQT01000003">
    <property type="protein sequence ID" value="NDO38010.1"/>
    <property type="molecule type" value="Genomic_DNA"/>
</dbReference>
<dbReference type="GO" id="GO:0006950">
    <property type="term" value="P:response to stress"/>
    <property type="evidence" value="ECO:0007669"/>
    <property type="project" value="TreeGrafter"/>
</dbReference>
<dbReference type="PRINTS" id="PR00598">
    <property type="entry name" value="HTHMARR"/>
</dbReference>
<dbReference type="Pfam" id="PF01047">
    <property type="entry name" value="MarR"/>
    <property type="match status" value="1"/>
</dbReference>
<feature type="domain" description="HTH marR-type" evidence="1">
    <location>
        <begin position="36"/>
        <end position="171"/>
    </location>
</feature>
<dbReference type="Gene3D" id="1.10.10.10">
    <property type="entry name" value="Winged helix-like DNA-binding domain superfamily/Winged helix DNA-binding domain"/>
    <property type="match status" value="1"/>
</dbReference>
<protein>
    <submittedName>
        <fullName evidence="2">MarR family transcriptional regulator</fullName>
    </submittedName>
</protein>
<proteinExistence type="predicted"/>
<dbReference type="SUPFAM" id="SSF46785">
    <property type="entry name" value="Winged helix' DNA-binding domain"/>
    <property type="match status" value="1"/>
</dbReference>
<dbReference type="InterPro" id="IPR039422">
    <property type="entry name" value="MarR/SlyA-like"/>
</dbReference>
<accession>A0A845SU91</accession>
<reference evidence="2 3" key="1">
    <citation type="submission" date="2019-06" db="EMBL/GenBank/DDBJ databases">
        <title>Draft genome sequences of 15 bacterial species constituting the stable defined intestinal microbiota of the GM15 gnotobiotic mouse model.</title>
        <authorList>
            <person name="Elie C."/>
            <person name="Mathieu A."/>
            <person name="Saliou A."/>
            <person name="Darnaud M."/>
            <person name="Leulier F."/>
            <person name="Tamellini A."/>
        </authorList>
    </citation>
    <scope>NUCLEOTIDE SEQUENCE [LARGE SCALE GENOMIC DNA]</scope>
    <source>
        <strain evidence="2 3">JM4-15</strain>
    </source>
</reference>
<comment type="caution">
    <text evidence="2">The sequence shown here is derived from an EMBL/GenBank/DDBJ whole genome shotgun (WGS) entry which is preliminary data.</text>
</comment>
<dbReference type="PANTHER" id="PTHR33164:SF43">
    <property type="entry name" value="HTH-TYPE TRANSCRIPTIONAL REPRESSOR YETL"/>
    <property type="match status" value="1"/>
</dbReference>